<evidence type="ECO:0000256" key="12">
    <source>
        <dbReference type="PIRNR" id="PIRNR006268"/>
    </source>
</evidence>
<comment type="cofactor">
    <cofactor evidence="1">
        <name>Mg(2+)</name>
        <dbReference type="ChEBI" id="CHEBI:18420"/>
    </cofactor>
</comment>
<dbReference type="InterPro" id="IPR003374">
    <property type="entry name" value="ApbE-like_sf"/>
</dbReference>
<gene>
    <name evidence="13" type="ORF">AAD027_04715</name>
</gene>
<evidence type="ECO:0000256" key="6">
    <source>
        <dbReference type="ARBA" id="ARBA00022679"/>
    </source>
</evidence>
<name>A0ABU9IXH2_9GAMM</name>
<dbReference type="EC" id="2.7.1.180" evidence="3 12"/>
<accession>A0ABU9IXH2</accession>
<dbReference type="PANTHER" id="PTHR30040">
    <property type="entry name" value="THIAMINE BIOSYNTHESIS LIPOPROTEIN APBE"/>
    <property type="match status" value="1"/>
</dbReference>
<evidence type="ECO:0000313" key="14">
    <source>
        <dbReference type="Proteomes" id="UP001459204"/>
    </source>
</evidence>
<dbReference type="GO" id="GO:0016740">
    <property type="term" value="F:transferase activity"/>
    <property type="evidence" value="ECO:0007669"/>
    <property type="project" value="UniProtKB-KW"/>
</dbReference>
<keyword evidence="14" id="KW-1185">Reference proteome</keyword>
<proteinExistence type="inferred from homology"/>
<dbReference type="PIRSF" id="PIRSF006268">
    <property type="entry name" value="ApbE"/>
    <property type="match status" value="1"/>
</dbReference>
<comment type="caution">
    <text evidence="13">The sequence shown here is derived from an EMBL/GenBank/DDBJ whole genome shotgun (WGS) entry which is preliminary data.</text>
</comment>
<keyword evidence="5 12" id="KW-0285">Flavoprotein</keyword>
<dbReference type="Pfam" id="PF02424">
    <property type="entry name" value="ApbE"/>
    <property type="match status" value="1"/>
</dbReference>
<evidence type="ECO:0000256" key="1">
    <source>
        <dbReference type="ARBA" id="ARBA00001946"/>
    </source>
</evidence>
<evidence type="ECO:0000256" key="3">
    <source>
        <dbReference type="ARBA" id="ARBA00011955"/>
    </source>
</evidence>
<keyword evidence="8 12" id="KW-0274">FAD</keyword>
<keyword evidence="7 12" id="KW-0479">Metal-binding</keyword>
<evidence type="ECO:0000256" key="7">
    <source>
        <dbReference type="ARBA" id="ARBA00022723"/>
    </source>
</evidence>
<keyword evidence="6 12" id="KW-0808">Transferase</keyword>
<dbReference type="SUPFAM" id="SSF143631">
    <property type="entry name" value="ApbE-like"/>
    <property type="match status" value="1"/>
</dbReference>
<keyword evidence="9 12" id="KW-0460">Magnesium</keyword>
<dbReference type="RefSeq" id="WP_341724867.1">
    <property type="nucleotide sequence ID" value="NZ_JBBWWT010000002.1"/>
</dbReference>
<evidence type="ECO:0000256" key="9">
    <source>
        <dbReference type="ARBA" id="ARBA00022842"/>
    </source>
</evidence>
<dbReference type="Proteomes" id="UP001459204">
    <property type="component" value="Unassembled WGS sequence"/>
</dbReference>
<protein>
    <recommendedName>
        <fullName evidence="4 12">FAD:protein FMN transferase</fullName>
        <ecNumber evidence="3 12">2.7.1.180</ecNumber>
    </recommendedName>
    <alternativeName>
        <fullName evidence="10 12">Flavin transferase</fullName>
    </alternativeName>
</protein>
<comment type="catalytic activity">
    <reaction evidence="11 12">
        <text>L-threonyl-[protein] + FAD = FMN-L-threonyl-[protein] + AMP + H(+)</text>
        <dbReference type="Rhea" id="RHEA:36847"/>
        <dbReference type="Rhea" id="RHEA-COMP:11060"/>
        <dbReference type="Rhea" id="RHEA-COMP:11061"/>
        <dbReference type="ChEBI" id="CHEBI:15378"/>
        <dbReference type="ChEBI" id="CHEBI:30013"/>
        <dbReference type="ChEBI" id="CHEBI:57692"/>
        <dbReference type="ChEBI" id="CHEBI:74257"/>
        <dbReference type="ChEBI" id="CHEBI:456215"/>
        <dbReference type="EC" id="2.7.1.180"/>
    </reaction>
</comment>
<evidence type="ECO:0000256" key="4">
    <source>
        <dbReference type="ARBA" id="ARBA00016337"/>
    </source>
</evidence>
<evidence type="ECO:0000256" key="10">
    <source>
        <dbReference type="ARBA" id="ARBA00031306"/>
    </source>
</evidence>
<dbReference type="PANTHER" id="PTHR30040:SF2">
    <property type="entry name" value="FAD:PROTEIN FMN TRANSFERASE"/>
    <property type="match status" value="1"/>
</dbReference>
<dbReference type="Gene3D" id="3.10.520.10">
    <property type="entry name" value="ApbE-like domains"/>
    <property type="match status" value="1"/>
</dbReference>
<evidence type="ECO:0000256" key="5">
    <source>
        <dbReference type="ARBA" id="ARBA00022630"/>
    </source>
</evidence>
<comment type="similarity">
    <text evidence="2 12">Belongs to the ApbE family.</text>
</comment>
<sequence>MNVPDSDNPAAGVAVQALHGQTMGTSWSVQLVASRGTDLRALHDGVQGCLDRLVAQMSTWEAESDISRYNRSPAGEWWPLQDEFRHVLRAALEIASASGGAYDPTISPLVAAWGFGAHGGARTVPSPERLQAARARVGWQRVVMDPAGSRVRQPGGVELDLSAIAKGHGVDAVAAFLRRRGIDNALVEVGGELFGHGRKPDGQPWRVLVESSPEEEADSDELEPRVLVLDGIAVATSGDRWHAFEHDGHRYSHTIDPRSGQPVTEASAAVTVVAEDAMHADAWATALTVMGAQAGHAFALRHGLAARFLARAPQGLRETMTPAFERHLHA</sequence>
<organism evidence="13 14">
    <name type="scientific">Pseudoxanthomonas putridarboris</name>
    <dbReference type="NCBI Taxonomy" id="752605"/>
    <lineage>
        <taxon>Bacteria</taxon>
        <taxon>Pseudomonadati</taxon>
        <taxon>Pseudomonadota</taxon>
        <taxon>Gammaproteobacteria</taxon>
        <taxon>Lysobacterales</taxon>
        <taxon>Lysobacteraceae</taxon>
        <taxon>Pseudoxanthomonas</taxon>
    </lineage>
</organism>
<reference evidence="13 14" key="1">
    <citation type="submission" date="2024-04" db="EMBL/GenBank/DDBJ databases">
        <title>Draft genome sequence of Pseudoxanthomonas putridarboris WD12.</title>
        <authorList>
            <person name="Oh J."/>
        </authorList>
    </citation>
    <scope>NUCLEOTIDE SEQUENCE [LARGE SCALE GENOMIC DNA]</scope>
    <source>
        <strain evidence="13 14">WD12</strain>
    </source>
</reference>
<dbReference type="InterPro" id="IPR024932">
    <property type="entry name" value="ApbE"/>
</dbReference>
<dbReference type="EMBL" id="JBBWWT010000002">
    <property type="protein sequence ID" value="MEL1263677.1"/>
    <property type="molecule type" value="Genomic_DNA"/>
</dbReference>
<evidence type="ECO:0000256" key="11">
    <source>
        <dbReference type="ARBA" id="ARBA00048540"/>
    </source>
</evidence>
<evidence type="ECO:0000256" key="2">
    <source>
        <dbReference type="ARBA" id="ARBA00008282"/>
    </source>
</evidence>
<evidence type="ECO:0000313" key="13">
    <source>
        <dbReference type="EMBL" id="MEL1263677.1"/>
    </source>
</evidence>
<evidence type="ECO:0000256" key="8">
    <source>
        <dbReference type="ARBA" id="ARBA00022827"/>
    </source>
</evidence>